<dbReference type="EMBL" id="JAFBMS010000156">
    <property type="protein sequence ID" value="KAG9334245.1"/>
    <property type="molecule type" value="Genomic_DNA"/>
</dbReference>
<feature type="non-terminal residue" evidence="3">
    <location>
        <position position="497"/>
    </location>
</feature>
<dbReference type="Proteomes" id="UP000824540">
    <property type="component" value="Unassembled WGS sequence"/>
</dbReference>
<dbReference type="AlphaFoldDB" id="A0A8T2N1E8"/>
<organism evidence="3 4">
    <name type="scientific">Albula glossodonta</name>
    <name type="common">roundjaw bonefish</name>
    <dbReference type="NCBI Taxonomy" id="121402"/>
    <lineage>
        <taxon>Eukaryota</taxon>
        <taxon>Metazoa</taxon>
        <taxon>Chordata</taxon>
        <taxon>Craniata</taxon>
        <taxon>Vertebrata</taxon>
        <taxon>Euteleostomi</taxon>
        <taxon>Actinopterygii</taxon>
        <taxon>Neopterygii</taxon>
        <taxon>Teleostei</taxon>
        <taxon>Albuliformes</taxon>
        <taxon>Albulidae</taxon>
        <taxon>Albula</taxon>
    </lineage>
</organism>
<comment type="caution">
    <text evidence="3">The sequence shown here is derived from an EMBL/GenBank/DDBJ whole genome shotgun (WGS) entry which is preliminary data.</text>
</comment>
<feature type="transmembrane region" description="Helical" evidence="2">
    <location>
        <begin position="276"/>
        <end position="293"/>
    </location>
</feature>
<feature type="transmembrane region" description="Helical" evidence="2">
    <location>
        <begin position="442"/>
        <end position="467"/>
    </location>
</feature>
<protein>
    <submittedName>
        <fullName evidence="3">Uncharacterized protein</fullName>
    </submittedName>
</protein>
<gene>
    <name evidence="3" type="ORF">JZ751_008392</name>
</gene>
<feature type="non-terminal residue" evidence="3">
    <location>
        <position position="1"/>
    </location>
</feature>
<evidence type="ECO:0000313" key="4">
    <source>
        <dbReference type="Proteomes" id="UP000824540"/>
    </source>
</evidence>
<evidence type="ECO:0000313" key="3">
    <source>
        <dbReference type="EMBL" id="KAG9334245.1"/>
    </source>
</evidence>
<keyword evidence="2" id="KW-1133">Transmembrane helix</keyword>
<dbReference type="OrthoDB" id="9945889at2759"/>
<keyword evidence="4" id="KW-1185">Reference proteome</keyword>
<keyword evidence="2" id="KW-0812">Transmembrane</keyword>
<name>A0A8T2N1E8_9TELE</name>
<feature type="transmembrane region" description="Helical" evidence="2">
    <location>
        <begin position="214"/>
        <end position="234"/>
    </location>
</feature>
<evidence type="ECO:0000256" key="2">
    <source>
        <dbReference type="SAM" id="Phobius"/>
    </source>
</evidence>
<evidence type="ECO:0000256" key="1">
    <source>
        <dbReference type="SAM" id="MobiDB-lite"/>
    </source>
</evidence>
<keyword evidence="2" id="KW-0472">Membrane</keyword>
<reference evidence="3" key="1">
    <citation type="thesis" date="2021" institute="BYU ScholarsArchive" country="Provo, UT, USA">
        <title>Applications of and Algorithms for Genome Assembly and Genomic Analyses with an Emphasis on Marine Teleosts.</title>
        <authorList>
            <person name="Pickett B.D."/>
        </authorList>
    </citation>
    <scope>NUCLEOTIDE SEQUENCE</scope>
    <source>
        <strain evidence="3">HI-2016</strain>
    </source>
</reference>
<feature type="region of interest" description="Disordered" evidence="1">
    <location>
        <begin position="184"/>
        <end position="204"/>
    </location>
</feature>
<proteinExistence type="predicted"/>
<feature type="transmembrane region" description="Helical" evidence="2">
    <location>
        <begin position="72"/>
        <end position="96"/>
    </location>
</feature>
<accession>A0A8T2N1E8</accession>
<feature type="transmembrane region" description="Helical" evidence="2">
    <location>
        <begin position="116"/>
        <end position="140"/>
    </location>
</feature>
<sequence length="497" mass="54504">KGEGEGLGHTPAQGQRGLKVKDELLTVLEELQIPVCTVMELGVLETAVFLGLLKIVWSLLSVPALKESFNSVGFCCSCLLIFTDLSATVFLTLLWLAKSWQPQLLIPSDVIGLRVLLFLDHTYGAVLLLTTPLMAVDIVCRLRWPLDSDREWSENSVGGGWGRRTETMRPFYVGEACSLSSGCVHEEGRGASSKREAKKGARGRERGVSQRDSLLHIPGFLCCLLIWVLCSRGVEQDWGPGRGLVKACLQSANPLSSCLPDLLTVTVWTVGDPCRALGPFALSLILALNMAVLRGGLSNRETDAQTDRQEKDVDNLRQLHPQLIFHVPVLLKAPGSTGCNCAGSSWTWLNLQTVHSTTGNYLLTNLNSDNAQEARDKDKQVERAEPVPTSWRNGECTNMLHAHAVRLSVQPSLSLRGLGHMTDTPEHTLRWPSHRVLCRGSVLMGLACVTGLCLLPPALAVNGMLIVSMERFIEWSLKHFLSVLHRGVRSDGETKDN</sequence>